<name>A0A381TLD3_9ZZZZ</name>
<proteinExistence type="predicted"/>
<dbReference type="Pfam" id="PF00930">
    <property type="entry name" value="DPPIV_N"/>
    <property type="match status" value="1"/>
</dbReference>
<dbReference type="AlphaFoldDB" id="A0A381TLD3"/>
<dbReference type="PANTHER" id="PTHR11731:SF193">
    <property type="entry name" value="DIPEPTIDYL PEPTIDASE 9"/>
    <property type="match status" value="1"/>
</dbReference>
<dbReference type="Gene3D" id="2.140.10.30">
    <property type="entry name" value="Dipeptidylpeptidase IV, N-terminal domain"/>
    <property type="match status" value="1"/>
</dbReference>
<dbReference type="SUPFAM" id="SSF53474">
    <property type="entry name" value="alpha/beta-Hydrolases"/>
    <property type="match status" value="1"/>
</dbReference>
<accession>A0A381TLD3</accession>
<dbReference type="EMBL" id="UINC01004793">
    <property type="protein sequence ID" value="SVA16892.1"/>
    <property type="molecule type" value="Genomic_DNA"/>
</dbReference>
<evidence type="ECO:0000313" key="3">
    <source>
        <dbReference type="EMBL" id="SVA16892.1"/>
    </source>
</evidence>
<dbReference type="GO" id="GO:0008236">
    <property type="term" value="F:serine-type peptidase activity"/>
    <property type="evidence" value="ECO:0007669"/>
    <property type="project" value="InterPro"/>
</dbReference>
<dbReference type="GO" id="GO:0006508">
    <property type="term" value="P:proteolysis"/>
    <property type="evidence" value="ECO:0007669"/>
    <property type="project" value="InterPro"/>
</dbReference>
<dbReference type="GO" id="GO:0008239">
    <property type="term" value="F:dipeptidyl-peptidase activity"/>
    <property type="evidence" value="ECO:0007669"/>
    <property type="project" value="TreeGrafter"/>
</dbReference>
<evidence type="ECO:0008006" key="4">
    <source>
        <dbReference type="Google" id="ProtNLM"/>
    </source>
</evidence>
<dbReference type="InterPro" id="IPR050278">
    <property type="entry name" value="Serine_Prot_S9B/DPPIV"/>
</dbReference>
<dbReference type="InterPro" id="IPR029058">
    <property type="entry name" value="AB_hydrolase_fold"/>
</dbReference>
<dbReference type="InterPro" id="IPR002469">
    <property type="entry name" value="Peptidase_S9B_N"/>
</dbReference>
<sequence>MNLKILFILTFCLFGTTYSIQQGDRITVEWVYSDEAREIAAVHRYHWLDNNTAILFDVRQPKEERTFLKLDPQKPSKLKTIVDREKAVVSLQTYLGEEDSSKFLMWPIAFNHNGTQALYIYKNDIFILNLEYSEFTRITKTETTEKSPRFSPDGSKLAFVRENDLYVIDLERNREKRMTFDGSETTLNGTVSWVYWEEIFGRQDIGYWWSDDSKALVFLQTDESLVTKMHYVDFKPAEPRLITQRYPKAGTDNPIVKLGVMEISNPRVKWVKLDPYEYICRVKWHPDNKRFTVQTMNRAQTELNLFFIDRRTGKSLGQVLTETDEGWVNINDDLYFLESGDFLWQSERDGYAHLYRFDNDGNLVNQVTKGSWALRSSGGPFWLRQSVVNIDEINRHVYFTALEKSSVERHLYRIQFNGRAMERITKDDGVHKIGFSPNGNYYFDTYSNITTLPTLALYDRNGVQLHVISKPRPELLEGLNIQTPELFTIPTMDGFLMPAQILKPRNFNSNKKYPLIFHIYGGPSAPTVYNRWQGTSLFFDNMLLERGYLVVRFDHRYATAISKKLENRLTLMVSGPTEIVDIVDGVRWLKSQTYVDSNRVGIWGWSGGGSFTLNSMTNTKEFKAGISVAPVTDWHYYDTKWAEFAMKQPQDNPDGYERTSFVKTAKNLHGRLLLVHGTYDDNVHPQNSWHFIDELIKENIMFDMMFYPMRKHGIADDPARIHLFNKMIEFWLEYL</sequence>
<evidence type="ECO:0000259" key="1">
    <source>
        <dbReference type="Pfam" id="PF00326"/>
    </source>
</evidence>
<reference evidence="3" key="1">
    <citation type="submission" date="2018-05" db="EMBL/GenBank/DDBJ databases">
        <authorList>
            <person name="Lanie J.A."/>
            <person name="Ng W.-L."/>
            <person name="Kazmierczak K.M."/>
            <person name="Andrzejewski T.M."/>
            <person name="Davidsen T.M."/>
            <person name="Wayne K.J."/>
            <person name="Tettelin H."/>
            <person name="Glass J.I."/>
            <person name="Rusch D."/>
            <person name="Podicherti R."/>
            <person name="Tsui H.-C.T."/>
            <person name="Winkler M.E."/>
        </authorList>
    </citation>
    <scope>NUCLEOTIDE SEQUENCE</scope>
</reference>
<feature type="domain" description="Peptidase S9 prolyl oligopeptidase catalytic" evidence="1">
    <location>
        <begin position="543"/>
        <end position="735"/>
    </location>
</feature>
<dbReference type="Pfam" id="PF00326">
    <property type="entry name" value="Peptidase_S9"/>
    <property type="match status" value="1"/>
</dbReference>
<gene>
    <name evidence="3" type="ORF">METZ01_LOCUS69746</name>
</gene>
<evidence type="ECO:0000259" key="2">
    <source>
        <dbReference type="Pfam" id="PF00930"/>
    </source>
</evidence>
<protein>
    <recommendedName>
        <fullName evidence="4">Peptidase S9 prolyl oligopeptidase catalytic domain-containing protein</fullName>
    </recommendedName>
</protein>
<organism evidence="3">
    <name type="scientific">marine metagenome</name>
    <dbReference type="NCBI Taxonomy" id="408172"/>
    <lineage>
        <taxon>unclassified sequences</taxon>
        <taxon>metagenomes</taxon>
        <taxon>ecological metagenomes</taxon>
    </lineage>
</organism>
<dbReference type="InterPro" id="IPR001375">
    <property type="entry name" value="Peptidase_S9_cat"/>
</dbReference>
<dbReference type="Gene3D" id="3.40.50.1820">
    <property type="entry name" value="alpha/beta hydrolase"/>
    <property type="match status" value="1"/>
</dbReference>
<dbReference type="SUPFAM" id="SSF82171">
    <property type="entry name" value="DPP6 N-terminal domain-like"/>
    <property type="match status" value="1"/>
</dbReference>
<feature type="domain" description="Dipeptidylpeptidase IV N-terminal" evidence="2">
    <location>
        <begin position="121"/>
        <end position="451"/>
    </location>
</feature>
<dbReference type="PANTHER" id="PTHR11731">
    <property type="entry name" value="PROTEASE FAMILY S9B,C DIPEPTIDYL-PEPTIDASE IV-RELATED"/>
    <property type="match status" value="1"/>
</dbReference>